<keyword evidence="10" id="KW-1185">Reference proteome</keyword>
<evidence type="ECO:0000256" key="5">
    <source>
        <dbReference type="ARBA" id="ARBA00023136"/>
    </source>
</evidence>
<protein>
    <recommendedName>
        <fullName evidence="11">Thiamine transporter 2</fullName>
    </recommendedName>
</protein>
<keyword evidence="6" id="KW-0325">Glycoprotein</keyword>
<feature type="transmembrane region" description="Helical" evidence="8">
    <location>
        <begin position="417"/>
        <end position="439"/>
    </location>
</feature>
<evidence type="ECO:0000313" key="9">
    <source>
        <dbReference type="EMBL" id="KAK0158574.1"/>
    </source>
</evidence>
<comment type="subcellular location">
    <subcellularLocation>
        <location evidence="7">Membrane</location>
        <topology evidence="7">Multi-pass membrane protein</topology>
    </subcellularLocation>
</comment>
<evidence type="ECO:0000256" key="8">
    <source>
        <dbReference type="SAM" id="Phobius"/>
    </source>
</evidence>
<feature type="transmembrane region" description="Helical" evidence="8">
    <location>
        <begin position="174"/>
        <end position="199"/>
    </location>
</feature>
<evidence type="ECO:0000256" key="6">
    <source>
        <dbReference type="ARBA" id="ARBA00023180"/>
    </source>
</evidence>
<feature type="transmembrane region" description="Helical" evidence="8">
    <location>
        <begin position="260"/>
        <end position="280"/>
    </location>
</feature>
<name>A0AA39C620_9HYME</name>
<evidence type="ECO:0000256" key="4">
    <source>
        <dbReference type="ARBA" id="ARBA00022989"/>
    </source>
</evidence>
<evidence type="ECO:0000256" key="2">
    <source>
        <dbReference type="ARBA" id="ARBA00022692"/>
    </source>
</evidence>
<dbReference type="FunFam" id="1.20.1250.20:FF:000298">
    <property type="entry name" value="Thiamine transporter"/>
    <property type="match status" value="1"/>
</dbReference>
<feature type="transmembrane region" description="Helical" evidence="8">
    <location>
        <begin position="382"/>
        <end position="405"/>
    </location>
</feature>
<dbReference type="Gene3D" id="1.20.1250.20">
    <property type="entry name" value="MFS general substrate transporter like domains"/>
    <property type="match status" value="1"/>
</dbReference>
<dbReference type="Pfam" id="PF01770">
    <property type="entry name" value="Folate_carrier"/>
    <property type="match status" value="1"/>
</dbReference>
<keyword evidence="7" id="KW-0813">Transport</keyword>
<dbReference type="SUPFAM" id="SSF103473">
    <property type="entry name" value="MFS general substrate transporter"/>
    <property type="match status" value="1"/>
</dbReference>
<feature type="transmembrane region" description="Helical" evidence="8">
    <location>
        <begin position="111"/>
        <end position="129"/>
    </location>
</feature>
<feature type="transmembrane region" description="Helical" evidence="8">
    <location>
        <begin position="141"/>
        <end position="162"/>
    </location>
</feature>
<feature type="transmembrane region" description="Helical" evidence="8">
    <location>
        <begin position="292"/>
        <end position="313"/>
    </location>
</feature>
<dbReference type="GO" id="GO:0005886">
    <property type="term" value="C:plasma membrane"/>
    <property type="evidence" value="ECO:0007669"/>
    <property type="project" value="UniProtKB-UniRule"/>
</dbReference>
<sequence length="462" mass="52976">MCALITHEEKKLFRISQILCMFGALKEFRPNEPFIYDYLTGDAKNFTNDEVIHDVYPIATYSNFATLIVVFLLTDFLRYKPILILCGLSGIITYVVLILGTTISAMQVVEFFYGLYMSTEVAYYTYIYAKVDKEHYQEASSYVRSALLVGRFITGIIAQLLITFDFLEYHQLNYLTVLGQVLAVIWLFFLPSVSVSIYFHRPDNFIDNSDHVSNGLNQSTITSMDQLITHKFTVQNIKRAYYLLWQDFLKAYTNIDVLKWSFWWAAASCGYLQVLVYSQSIWNTCVEKDDKLYNGAVEALYTAIGALAVFGVGKLRLNWELIGEIILSIFSFLEALFLFIVSRSYNIWLQYVIYIAFGIVYHTIVTVCSFEVAKKISEDSSGLIFGINIFLALTFQSVLTFIVTSGNVLTLDIRTQFAVYGGYFVVLGIIFMIIAIYTITKICKSKEKLIWWVSPEDNLNHS</sequence>
<dbReference type="Proteomes" id="UP001168990">
    <property type="component" value="Unassembled WGS sequence"/>
</dbReference>
<keyword evidence="2 8" id="KW-0812">Transmembrane</keyword>
<comment type="similarity">
    <text evidence="1 7">Belongs to the reduced folate carrier (RFC) transporter (TC 2.A.48) family.</text>
</comment>
<keyword evidence="3" id="KW-0290">Folate-binding</keyword>
<reference evidence="9" key="1">
    <citation type="journal article" date="2023" name="bioRxiv">
        <title>Scaffold-level genome assemblies of two parasitoid biocontrol wasps reveal the parthenogenesis mechanism and an associated novel virus.</title>
        <authorList>
            <person name="Inwood S."/>
            <person name="Skelly J."/>
            <person name="Guhlin J."/>
            <person name="Harrop T."/>
            <person name="Goldson S."/>
            <person name="Dearden P."/>
        </authorList>
    </citation>
    <scope>NUCLEOTIDE SEQUENCE</scope>
    <source>
        <strain evidence="9">Irish</strain>
        <tissue evidence="9">Whole body</tissue>
    </source>
</reference>
<accession>A0AA39C620</accession>
<keyword evidence="5 7" id="KW-0472">Membrane</keyword>
<dbReference type="GO" id="GO:0090482">
    <property type="term" value="F:vitamin transmembrane transporter activity"/>
    <property type="evidence" value="ECO:0007669"/>
    <property type="project" value="InterPro"/>
</dbReference>
<dbReference type="NCBIfam" id="TIGR00806">
    <property type="entry name" value="rfc"/>
    <property type="match status" value="1"/>
</dbReference>
<feature type="transmembrane region" description="Helical" evidence="8">
    <location>
        <begin position="325"/>
        <end position="345"/>
    </location>
</feature>
<feature type="transmembrane region" description="Helical" evidence="8">
    <location>
        <begin position="55"/>
        <end position="73"/>
    </location>
</feature>
<feature type="transmembrane region" description="Helical" evidence="8">
    <location>
        <begin position="351"/>
        <end position="370"/>
    </location>
</feature>
<evidence type="ECO:0008006" key="11">
    <source>
        <dbReference type="Google" id="ProtNLM"/>
    </source>
</evidence>
<dbReference type="GO" id="GO:0005542">
    <property type="term" value="F:folic acid binding"/>
    <property type="evidence" value="ECO:0007669"/>
    <property type="project" value="UniProtKB-KW"/>
</dbReference>
<dbReference type="AlphaFoldDB" id="A0AA39C620"/>
<gene>
    <name evidence="9" type="ORF">PV328_009557</name>
</gene>
<dbReference type="PANTHER" id="PTHR10686:SF18">
    <property type="entry name" value="IP11787P-RELATED"/>
    <property type="match status" value="1"/>
</dbReference>
<dbReference type="InterPro" id="IPR036259">
    <property type="entry name" value="MFS_trans_sf"/>
</dbReference>
<dbReference type="PIRSF" id="PIRSF028739">
    <property type="entry name" value="Folate_carrier"/>
    <property type="match status" value="1"/>
</dbReference>
<comment type="caution">
    <text evidence="9">The sequence shown here is derived from an EMBL/GenBank/DDBJ whole genome shotgun (WGS) entry which is preliminary data.</text>
</comment>
<evidence type="ECO:0000256" key="7">
    <source>
        <dbReference type="PIRNR" id="PIRNR028739"/>
    </source>
</evidence>
<feature type="transmembrane region" description="Helical" evidence="8">
    <location>
        <begin position="82"/>
        <end position="105"/>
    </location>
</feature>
<organism evidence="9 10">
    <name type="scientific">Microctonus aethiopoides</name>
    <dbReference type="NCBI Taxonomy" id="144406"/>
    <lineage>
        <taxon>Eukaryota</taxon>
        <taxon>Metazoa</taxon>
        <taxon>Ecdysozoa</taxon>
        <taxon>Arthropoda</taxon>
        <taxon>Hexapoda</taxon>
        <taxon>Insecta</taxon>
        <taxon>Pterygota</taxon>
        <taxon>Neoptera</taxon>
        <taxon>Endopterygota</taxon>
        <taxon>Hymenoptera</taxon>
        <taxon>Apocrita</taxon>
        <taxon>Ichneumonoidea</taxon>
        <taxon>Braconidae</taxon>
        <taxon>Euphorinae</taxon>
        <taxon>Microctonus</taxon>
    </lineage>
</organism>
<dbReference type="InterPro" id="IPR002666">
    <property type="entry name" value="Folate_carrier"/>
</dbReference>
<proteinExistence type="inferred from homology"/>
<evidence type="ECO:0000256" key="1">
    <source>
        <dbReference type="ARBA" id="ARBA00005773"/>
    </source>
</evidence>
<evidence type="ECO:0000313" key="10">
    <source>
        <dbReference type="Proteomes" id="UP001168990"/>
    </source>
</evidence>
<reference evidence="9" key="2">
    <citation type="submission" date="2023-03" db="EMBL/GenBank/DDBJ databases">
        <authorList>
            <person name="Inwood S.N."/>
            <person name="Skelly J.G."/>
            <person name="Guhlin J."/>
            <person name="Harrop T.W.R."/>
            <person name="Goldson S.G."/>
            <person name="Dearden P.K."/>
        </authorList>
    </citation>
    <scope>NUCLEOTIDE SEQUENCE</scope>
    <source>
        <strain evidence="9">Irish</strain>
        <tissue evidence="9">Whole body</tissue>
    </source>
</reference>
<dbReference type="PANTHER" id="PTHR10686">
    <property type="entry name" value="FOLATE TRANSPORTER"/>
    <property type="match status" value="1"/>
</dbReference>
<evidence type="ECO:0000256" key="3">
    <source>
        <dbReference type="ARBA" id="ARBA00022954"/>
    </source>
</evidence>
<dbReference type="EMBL" id="JAQQBS010001424">
    <property type="protein sequence ID" value="KAK0158574.1"/>
    <property type="molecule type" value="Genomic_DNA"/>
</dbReference>
<keyword evidence="4 8" id="KW-1133">Transmembrane helix</keyword>